<sequence length="232" mass="27215">MMKLQKTTFIFLIILFANCKKNDYDIEFNKQVLTEILPSIIDSTCVDIRILSNAPPPYGKMIFDKEGRYVKIDSTKATAEEIQRLKNWKKDIAEIEKDTSKIIIAFDPKISPYEKEYELIVTKDFPKDTLKKLIVNKTNEYLLNYKNIKLNGKFKLKNVNEFDRKNIFEREYKFNFSGILRVSGIKFDSQNENGILEVGFTCGRECGYGRTVFIKKVKGKWKIIKMEKTWIS</sequence>
<name>A0A1I0ZZN6_9FLAO</name>
<evidence type="ECO:0000313" key="2">
    <source>
        <dbReference type="Proteomes" id="UP000199604"/>
    </source>
</evidence>
<dbReference type="Proteomes" id="UP000199604">
    <property type="component" value="Unassembled WGS sequence"/>
</dbReference>
<dbReference type="EMBL" id="FOJT01000007">
    <property type="protein sequence ID" value="SFB31091.1"/>
    <property type="molecule type" value="Genomic_DNA"/>
</dbReference>
<reference evidence="2" key="1">
    <citation type="submission" date="2016-10" db="EMBL/GenBank/DDBJ databases">
        <authorList>
            <person name="Varghese N."/>
            <person name="Submissions S."/>
        </authorList>
    </citation>
    <scope>NUCLEOTIDE SEQUENCE [LARGE SCALE GENOMIC DNA]</scope>
    <source>
        <strain evidence="2">DSM 21789</strain>
    </source>
</reference>
<accession>A0A1I0ZZN6</accession>
<organism evidence="1 2">
    <name type="scientific">Flavobacterium swingsii</name>
    <dbReference type="NCBI Taxonomy" id="498292"/>
    <lineage>
        <taxon>Bacteria</taxon>
        <taxon>Pseudomonadati</taxon>
        <taxon>Bacteroidota</taxon>
        <taxon>Flavobacteriia</taxon>
        <taxon>Flavobacteriales</taxon>
        <taxon>Flavobacteriaceae</taxon>
        <taxon>Flavobacterium</taxon>
    </lineage>
</organism>
<protein>
    <submittedName>
        <fullName evidence="1">Uncharacterized protein</fullName>
    </submittedName>
</protein>
<keyword evidence="2" id="KW-1185">Reference proteome</keyword>
<dbReference type="RefSeq" id="WP_143076492.1">
    <property type="nucleotide sequence ID" value="NZ_FOJT01000007.1"/>
</dbReference>
<proteinExistence type="predicted"/>
<gene>
    <name evidence="1" type="ORF">SAMN05660845_2532</name>
</gene>
<dbReference type="STRING" id="498292.SAMN05660845_2532"/>
<dbReference type="AlphaFoldDB" id="A0A1I0ZZN6"/>
<dbReference type="OrthoDB" id="1048413at2"/>
<evidence type="ECO:0000313" key="1">
    <source>
        <dbReference type="EMBL" id="SFB31091.1"/>
    </source>
</evidence>